<dbReference type="EMBL" id="CAJOBF010001387">
    <property type="protein sequence ID" value="CAF3945517.1"/>
    <property type="molecule type" value="Genomic_DNA"/>
</dbReference>
<sequence length="125" mass="14288">MASFDGFNPIIKQNDDKSIIPNISNDNLLKHLVSIYPTSPVPGRRSITIQDSNKSLAEHETNSFLIIIPVIADSKTNWSHLLDEKFSSTDLRYIHDLLKVLDDEKTEQRIRDFFSEETNKSVLSD</sequence>
<dbReference type="Proteomes" id="UP000663856">
    <property type="component" value="Unassembled WGS sequence"/>
</dbReference>
<comment type="caution">
    <text evidence="2">The sequence shown here is derived from an EMBL/GenBank/DDBJ whole genome shotgun (WGS) entry which is preliminary data.</text>
</comment>
<evidence type="ECO:0000313" key="1">
    <source>
        <dbReference type="EMBL" id="CAF1969530.1"/>
    </source>
</evidence>
<reference evidence="2" key="1">
    <citation type="submission" date="2021-02" db="EMBL/GenBank/DDBJ databases">
        <authorList>
            <person name="Nowell W R."/>
        </authorList>
    </citation>
    <scope>NUCLEOTIDE SEQUENCE</scope>
</reference>
<accession>A0A816Y073</accession>
<dbReference type="EMBL" id="CAJOBG010008094">
    <property type="protein sequence ID" value="CAF4234838.1"/>
    <property type="molecule type" value="Genomic_DNA"/>
</dbReference>
<keyword evidence="5" id="KW-1185">Reference proteome</keyword>
<dbReference type="AlphaFoldDB" id="A0A816Y073"/>
<evidence type="ECO:0000313" key="6">
    <source>
        <dbReference type="Proteomes" id="UP000663887"/>
    </source>
</evidence>
<protein>
    <submittedName>
        <fullName evidence="2">Uncharacterized protein</fullName>
    </submittedName>
</protein>
<gene>
    <name evidence="4" type="ORF">OVN521_LOCUS28181</name>
    <name evidence="3" type="ORF">UXM345_LOCUS13024</name>
    <name evidence="1" type="ORF">WKI299_LOCUS3244</name>
    <name evidence="2" type="ORF">XDN619_LOCUS28962</name>
</gene>
<evidence type="ECO:0000313" key="4">
    <source>
        <dbReference type="EMBL" id="CAF4234838.1"/>
    </source>
</evidence>
<dbReference type="Proteomes" id="UP000663887">
    <property type="component" value="Unassembled WGS sequence"/>
</dbReference>
<name>A0A816Y073_9BILA</name>
<dbReference type="EMBL" id="CAJNRG010014070">
    <property type="protein sequence ID" value="CAF2152926.1"/>
    <property type="molecule type" value="Genomic_DNA"/>
</dbReference>
<dbReference type="Proteomes" id="UP000663866">
    <property type="component" value="Unassembled WGS sequence"/>
</dbReference>
<evidence type="ECO:0000313" key="5">
    <source>
        <dbReference type="Proteomes" id="UP000663866"/>
    </source>
</evidence>
<proteinExistence type="predicted"/>
<evidence type="ECO:0000313" key="3">
    <source>
        <dbReference type="EMBL" id="CAF3945517.1"/>
    </source>
</evidence>
<dbReference type="EMBL" id="CAJNRF010000588">
    <property type="protein sequence ID" value="CAF1969530.1"/>
    <property type="molecule type" value="Genomic_DNA"/>
</dbReference>
<dbReference type="Proteomes" id="UP000663842">
    <property type="component" value="Unassembled WGS sequence"/>
</dbReference>
<evidence type="ECO:0000313" key="2">
    <source>
        <dbReference type="EMBL" id="CAF2152926.1"/>
    </source>
</evidence>
<organism evidence="2 6">
    <name type="scientific">Rotaria magnacalcarata</name>
    <dbReference type="NCBI Taxonomy" id="392030"/>
    <lineage>
        <taxon>Eukaryota</taxon>
        <taxon>Metazoa</taxon>
        <taxon>Spiralia</taxon>
        <taxon>Gnathifera</taxon>
        <taxon>Rotifera</taxon>
        <taxon>Eurotatoria</taxon>
        <taxon>Bdelloidea</taxon>
        <taxon>Philodinida</taxon>
        <taxon>Philodinidae</taxon>
        <taxon>Rotaria</taxon>
    </lineage>
</organism>